<proteinExistence type="predicted"/>
<dbReference type="AlphaFoldDB" id="A0AAV7QF57"/>
<evidence type="ECO:0008006" key="3">
    <source>
        <dbReference type="Google" id="ProtNLM"/>
    </source>
</evidence>
<dbReference type="EMBL" id="JANPWB010000010">
    <property type="protein sequence ID" value="KAJ1138878.1"/>
    <property type="molecule type" value="Genomic_DNA"/>
</dbReference>
<name>A0AAV7QF57_PLEWA</name>
<protein>
    <recommendedName>
        <fullName evidence="3">Secreted protein</fullName>
    </recommendedName>
</protein>
<keyword evidence="2" id="KW-1185">Reference proteome</keyword>
<comment type="caution">
    <text evidence="1">The sequence shown here is derived from an EMBL/GenBank/DDBJ whole genome shotgun (WGS) entry which is preliminary data.</text>
</comment>
<gene>
    <name evidence="1" type="ORF">NDU88_005258</name>
</gene>
<dbReference type="Proteomes" id="UP001066276">
    <property type="component" value="Chromosome 6"/>
</dbReference>
<reference evidence="1" key="1">
    <citation type="journal article" date="2022" name="bioRxiv">
        <title>Sequencing and chromosome-scale assembly of the giantPleurodeles waltlgenome.</title>
        <authorList>
            <person name="Brown T."/>
            <person name="Elewa A."/>
            <person name="Iarovenko S."/>
            <person name="Subramanian E."/>
            <person name="Araus A.J."/>
            <person name="Petzold A."/>
            <person name="Susuki M."/>
            <person name="Suzuki K.-i.T."/>
            <person name="Hayashi T."/>
            <person name="Toyoda A."/>
            <person name="Oliveira C."/>
            <person name="Osipova E."/>
            <person name="Leigh N.D."/>
            <person name="Simon A."/>
            <person name="Yun M.H."/>
        </authorList>
    </citation>
    <scope>NUCLEOTIDE SEQUENCE</scope>
    <source>
        <strain evidence="1">20211129_DDA</strain>
        <tissue evidence="1">Liver</tissue>
    </source>
</reference>
<organism evidence="1 2">
    <name type="scientific">Pleurodeles waltl</name>
    <name type="common">Iberian ribbed newt</name>
    <dbReference type="NCBI Taxonomy" id="8319"/>
    <lineage>
        <taxon>Eukaryota</taxon>
        <taxon>Metazoa</taxon>
        <taxon>Chordata</taxon>
        <taxon>Craniata</taxon>
        <taxon>Vertebrata</taxon>
        <taxon>Euteleostomi</taxon>
        <taxon>Amphibia</taxon>
        <taxon>Batrachia</taxon>
        <taxon>Caudata</taxon>
        <taxon>Salamandroidea</taxon>
        <taxon>Salamandridae</taxon>
        <taxon>Pleurodelinae</taxon>
        <taxon>Pleurodeles</taxon>
    </lineage>
</organism>
<evidence type="ECO:0000313" key="2">
    <source>
        <dbReference type="Proteomes" id="UP001066276"/>
    </source>
</evidence>
<sequence>MHLLPVGVLFSPVFRVSLIPTGARPGVGSLLRRWSTTKIMPRDICVTFLKRLVLEPWRRLVCGGWSLGFSGSGLQSRTRPRMGLACSLRVRVDAASSQPCWDGGPQWASPSLVAWCLNVPPRLGANSALDFLASGLRTYMFTLLLLVSLLMWP</sequence>
<evidence type="ECO:0000313" key="1">
    <source>
        <dbReference type="EMBL" id="KAJ1138878.1"/>
    </source>
</evidence>
<accession>A0AAV7QF57</accession>